<dbReference type="GO" id="GO:0006888">
    <property type="term" value="P:endoplasmic reticulum to Golgi vesicle-mediated transport"/>
    <property type="evidence" value="ECO:0007669"/>
    <property type="project" value="TreeGrafter"/>
</dbReference>
<dbReference type="InterPro" id="IPR015943">
    <property type="entry name" value="WD40/YVTN_repeat-like_dom_sf"/>
</dbReference>
<evidence type="ECO:0000256" key="6">
    <source>
        <dbReference type="ARBA" id="ARBA00022824"/>
    </source>
</evidence>
<dbReference type="PANTHER" id="PTHR23284:SF0">
    <property type="entry name" value="PROLACTIN REGULATORY ELEMENT-BINDING PROTEIN"/>
    <property type="match status" value="1"/>
</dbReference>
<dbReference type="Pfam" id="PF00400">
    <property type="entry name" value="WD40"/>
    <property type="match status" value="2"/>
</dbReference>
<protein>
    <recommendedName>
        <fullName evidence="15">Prolactin regulatory element-binding protein</fullName>
    </recommendedName>
</protein>
<keyword evidence="4 12" id="KW-0812">Transmembrane</keyword>
<keyword evidence="8" id="KW-0653">Protein transport</keyword>
<dbReference type="OrthoDB" id="2013972at2759"/>
<dbReference type="PANTHER" id="PTHR23284">
    <property type="entry name" value="PROLACTIN REGULATORY ELEMENT BINDING PROTEIN"/>
    <property type="match status" value="1"/>
</dbReference>
<evidence type="ECO:0000256" key="11">
    <source>
        <dbReference type="PROSITE-ProRule" id="PRU00221"/>
    </source>
</evidence>
<dbReference type="SUPFAM" id="SSF50978">
    <property type="entry name" value="WD40 repeat-like"/>
    <property type="match status" value="1"/>
</dbReference>
<dbReference type="FunFam" id="2.130.10.10:FF:000612">
    <property type="entry name" value="SEC12-like protein 2"/>
    <property type="match status" value="1"/>
</dbReference>
<evidence type="ECO:0000256" key="4">
    <source>
        <dbReference type="ARBA" id="ARBA00022692"/>
    </source>
</evidence>
<dbReference type="GO" id="GO:0005789">
    <property type="term" value="C:endoplasmic reticulum membrane"/>
    <property type="evidence" value="ECO:0007669"/>
    <property type="project" value="UniProtKB-SubCell"/>
</dbReference>
<accession>A0A8J4VS96</accession>
<keyword evidence="10 12" id="KW-0472">Membrane</keyword>
<comment type="subcellular location">
    <subcellularLocation>
        <location evidence="1">Endoplasmic reticulum membrane</location>
        <topology evidence="1">Single-pass membrane protein</topology>
    </subcellularLocation>
</comment>
<evidence type="ECO:0000256" key="2">
    <source>
        <dbReference type="ARBA" id="ARBA00022448"/>
    </source>
</evidence>
<dbReference type="Gene3D" id="2.130.10.10">
    <property type="entry name" value="YVTN repeat-like/Quinoprotein amine dehydrogenase"/>
    <property type="match status" value="1"/>
</dbReference>
<organism evidence="13 14">
    <name type="scientific">Castanea mollissima</name>
    <name type="common">Chinese chestnut</name>
    <dbReference type="NCBI Taxonomy" id="60419"/>
    <lineage>
        <taxon>Eukaryota</taxon>
        <taxon>Viridiplantae</taxon>
        <taxon>Streptophyta</taxon>
        <taxon>Embryophyta</taxon>
        <taxon>Tracheophyta</taxon>
        <taxon>Spermatophyta</taxon>
        <taxon>Magnoliopsida</taxon>
        <taxon>eudicotyledons</taxon>
        <taxon>Gunneridae</taxon>
        <taxon>Pentapetalae</taxon>
        <taxon>rosids</taxon>
        <taxon>fabids</taxon>
        <taxon>Fagales</taxon>
        <taxon>Fagaceae</taxon>
        <taxon>Castanea</taxon>
    </lineage>
</organism>
<dbReference type="AlphaFoldDB" id="A0A8J4VS96"/>
<dbReference type="EMBL" id="JRKL02002346">
    <property type="protein sequence ID" value="KAF3959369.1"/>
    <property type="molecule type" value="Genomic_DNA"/>
</dbReference>
<evidence type="ECO:0000256" key="7">
    <source>
        <dbReference type="ARBA" id="ARBA00022892"/>
    </source>
</evidence>
<keyword evidence="14" id="KW-1185">Reference proteome</keyword>
<gene>
    <name evidence="13" type="ORF">CMV_015809</name>
</gene>
<sequence length="406" mass="44262">MPRKKIRIVPLTHNFQKYGLPLYSADWVLYKLPDLDPDPDPSTGDEVSNAKSKSKSKSAQKSYIVLAGGGGEGRSGIPNAVLLVEFDFTAKSLSKNPVSKFVTDSDLPYRMAVHPRGDGVVCSFPKSCGLYVIDEEKSEEIKKLVLNRSDKVLTRLEDVGQQLALKFNNEGSALAAGGEDGNLRVIKWPSMEVILDKAGAHKSVKDVDFSPDGKYLVSLGNSGPAMVWDVTSKIAVASLSKENDEVFCFCRFSESNDMNQVLYIAAVTGKGGSIVTWDTKTWKRMGSKTVVRDTISAFSVSPDGKLLACGTTQGDIFILNSSSKQVQTIVRKAHLGFVTALSFAHDSRALASISLDSSARVTLFEEEDKIGGLSLWAIVLVLLLAVVVYFMMSQGILKRLQFLRSF</sequence>
<reference evidence="13" key="1">
    <citation type="submission" date="2020-03" db="EMBL/GenBank/DDBJ databases">
        <title>Castanea mollissima Vanexum genome sequencing.</title>
        <authorList>
            <person name="Staton M."/>
        </authorList>
    </citation>
    <scope>NUCLEOTIDE SEQUENCE</scope>
    <source>
        <tissue evidence="13">Leaf</tissue>
    </source>
</reference>
<keyword evidence="5" id="KW-0677">Repeat</keyword>
<dbReference type="InterPro" id="IPR001680">
    <property type="entry name" value="WD40_rpt"/>
</dbReference>
<keyword evidence="2" id="KW-0813">Transport</keyword>
<dbReference type="GO" id="GO:0015031">
    <property type="term" value="P:protein transport"/>
    <property type="evidence" value="ECO:0007669"/>
    <property type="project" value="UniProtKB-KW"/>
</dbReference>
<dbReference type="GO" id="GO:0005085">
    <property type="term" value="F:guanyl-nucleotide exchange factor activity"/>
    <property type="evidence" value="ECO:0007669"/>
    <property type="project" value="InterPro"/>
</dbReference>
<feature type="repeat" description="WD" evidence="11">
    <location>
        <begin position="197"/>
        <end position="238"/>
    </location>
</feature>
<dbReference type="InterPro" id="IPR045260">
    <property type="entry name" value="Sec12-like"/>
</dbReference>
<evidence type="ECO:0000256" key="5">
    <source>
        <dbReference type="ARBA" id="ARBA00022737"/>
    </source>
</evidence>
<feature type="transmembrane region" description="Helical" evidence="12">
    <location>
        <begin position="373"/>
        <end position="392"/>
    </location>
</feature>
<proteinExistence type="predicted"/>
<evidence type="ECO:0000313" key="14">
    <source>
        <dbReference type="Proteomes" id="UP000737018"/>
    </source>
</evidence>
<comment type="caution">
    <text evidence="13">The sequence shown here is derived from an EMBL/GenBank/DDBJ whole genome shotgun (WGS) entry which is preliminary data.</text>
</comment>
<dbReference type="GO" id="GO:0003400">
    <property type="term" value="P:regulation of COPII vesicle coating"/>
    <property type="evidence" value="ECO:0007669"/>
    <property type="project" value="TreeGrafter"/>
</dbReference>
<dbReference type="PROSITE" id="PS50082">
    <property type="entry name" value="WD_REPEATS_2"/>
    <property type="match status" value="1"/>
</dbReference>
<dbReference type="InterPro" id="IPR036322">
    <property type="entry name" value="WD40_repeat_dom_sf"/>
</dbReference>
<evidence type="ECO:0000256" key="9">
    <source>
        <dbReference type="ARBA" id="ARBA00022989"/>
    </source>
</evidence>
<evidence type="ECO:0000256" key="8">
    <source>
        <dbReference type="ARBA" id="ARBA00022927"/>
    </source>
</evidence>
<keyword evidence="6" id="KW-0256">Endoplasmic reticulum</keyword>
<name>A0A8J4VS96_9ROSI</name>
<evidence type="ECO:0000256" key="3">
    <source>
        <dbReference type="ARBA" id="ARBA00022574"/>
    </source>
</evidence>
<evidence type="ECO:0000313" key="13">
    <source>
        <dbReference type="EMBL" id="KAF3959369.1"/>
    </source>
</evidence>
<evidence type="ECO:0000256" key="12">
    <source>
        <dbReference type="SAM" id="Phobius"/>
    </source>
</evidence>
<evidence type="ECO:0000256" key="1">
    <source>
        <dbReference type="ARBA" id="ARBA00004389"/>
    </source>
</evidence>
<keyword evidence="3 11" id="KW-0853">WD repeat</keyword>
<dbReference type="SMART" id="SM00320">
    <property type="entry name" value="WD40"/>
    <property type="match status" value="4"/>
</dbReference>
<keyword evidence="9 12" id="KW-1133">Transmembrane helix</keyword>
<keyword evidence="7" id="KW-0931">ER-Golgi transport</keyword>
<evidence type="ECO:0008006" key="15">
    <source>
        <dbReference type="Google" id="ProtNLM"/>
    </source>
</evidence>
<evidence type="ECO:0000256" key="10">
    <source>
        <dbReference type="ARBA" id="ARBA00023136"/>
    </source>
</evidence>
<dbReference type="Proteomes" id="UP000737018">
    <property type="component" value="Unassembled WGS sequence"/>
</dbReference>